<evidence type="ECO:0000256" key="7">
    <source>
        <dbReference type="SAM" id="MobiDB-lite"/>
    </source>
</evidence>
<name>A0ABW0HNQ8_9BACL</name>
<feature type="region of interest" description="Disordered" evidence="7">
    <location>
        <begin position="1"/>
        <end position="35"/>
    </location>
</feature>
<accession>A0ABW0HNQ8</accession>
<sequence>MSACSEKENDETYFSPTATLPALSETANPSGSPTIDHELKPEAGASLVVWESKGKPLESLEKVAQEFTAQYNISVKVEEVEESEQINKLINDGPAGADVVIFPHDNLGKAVAAGILLENDYFHNDTTEANSEASTKSFTLKDVLYGYPIAVETYAMFYNKDLISEPPKSYDEIFAFAKSFNKKGQYAIMWELSNFYYEYSFLATPGGYVFGQNGSDSGDIGLNNDGAVKGAEMYKKLREILPMKVADVTFDAKKGLFNSGKLALDINGPWVISDLKASGINFGIAPLPSIDGKSGVWFSGVKGFAVSSFTKYPNAAKLFAHFASSKDKQLMYYKEMGFLPSNKEAVKDPQVSSDPFAVIMLDQFNKSSPMPNIPEMGNVWDPMKAAMADIWDNGKDPRTALDNGVNQIQAKNRNQMSNANM</sequence>
<comment type="similarity">
    <text evidence="1 6">Belongs to the bacterial solute-binding protein 1 family.</text>
</comment>
<evidence type="ECO:0000256" key="6">
    <source>
        <dbReference type="RuleBase" id="RU365005"/>
    </source>
</evidence>
<keyword evidence="6" id="KW-1003">Cell membrane</keyword>
<dbReference type="Gene3D" id="3.40.190.10">
    <property type="entry name" value="Periplasmic binding protein-like II"/>
    <property type="match status" value="2"/>
</dbReference>
<evidence type="ECO:0000313" key="8">
    <source>
        <dbReference type="EMBL" id="MFC5402184.1"/>
    </source>
</evidence>
<organism evidence="8 9">
    <name type="scientific">Cohnella soli</name>
    <dbReference type="NCBI Taxonomy" id="425005"/>
    <lineage>
        <taxon>Bacteria</taxon>
        <taxon>Bacillati</taxon>
        <taxon>Bacillota</taxon>
        <taxon>Bacilli</taxon>
        <taxon>Bacillales</taxon>
        <taxon>Paenibacillaceae</taxon>
        <taxon>Cohnella</taxon>
    </lineage>
</organism>
<dbReference type="Proteomes" id="UP001596113">
    <property type="component" value="Unassembled WGS sequence"/>
</dbReference>
<comment type="caution">
    <text evidence="8">The sequence shown here is derived from an EMBL/GenBank/DDBJ whole genome shotgun (WGS) entry which is preliminary data.</text>
</comment>
<dbReference type="Pfam" id="PF13416">
    <property type="entry name" value="SBP_bac_8"/>
    <property type="match status" value="1"/>
</dbReference>
<dbReference type="SUPFAM" id="SSF53850">
    <property type="entry name" value="Periplasmic binding protein-like II"/>
    <property type="match status" value="1"/>
</dbReference>
<evidence type="ECO:0000256" key="1">
    <source>
        <dbReference type="ARBA" id="ARBA00008520"/>
    </source>
</evidence>
<evidence type="ECO:0000256" key="4">
    <source>
        <dbReference type="ARBA" id="ARBA00022729"/>
    </source>
</evidence>
<dbReference type="PANTHER" id="PTHR30061:SF50">
    <property type="entry name" value="MALTOSE_MALTODEXTRIN-BINDING PERIPLASMIC PROTEIN"/>
    <property type="match status" value="1"/>
</dbReference>
<keyword evidence="6" id="KW-0472">Membrane</keyword>
<dbReference type="InterPro" id="IPR006061">
    <property type="entry name" value="SBP_1_CS"/>
</dbReference>
<comment type="subcellular location">
    <subcellularLocation>
        <location evidence="6">Cell membrane</location>
        <topology evidence="6">Lipid-anchor</topology>
    </subcellularLocation>
</comment>
<keyword evidence="4" id="KW-0732">Signal</keyword>
<dbReference type="RefSeq" id="WP_378130379.1">
    <property type="nucleotide sequence ID" value="NZ_JBHSMI010000009.1"/>
</dbReference>
<evidence type="ECO:0000313" key="9">
    <source>
        <dbReference type="Proteomes" id="UP001596113"/>
    </source>
</evidence>
<keyword evidence="9" id="KW-1185">Reference proteome</keyword>
<protein>
    <recommendedName>
        <fullName evidence="5 6">Maltodextrin-binding protein</fullName>
    </recommendedName>
</protein>
<dbReference type="EMBL" id="JBHSMI010000009">
    <property type="protein sequence ID" value="MFC5402184.1"/>
    <property type="molecule type" value="Genomic_DNA"/>
</dbReference>
<keyword evidence="3 6" id="KW-0762">Sugar transport</keyword>
<reference evidence="9" key="1">
    <citation type="journal article" date="2019" name="Int. J. Syst. Evol. Microbiol.">
        <title>The Global Catalogue of Microorganisms (GCM) 10K type strain sequencing project: providing services to taxonomists for standard genome sequencing and annotation.</title>
        <authorList>
            <consortium name="The Broad Institute Genomics Platform"/>
            <consortium name="The Broad Institute Genome Sequencing Center for Infectious Disease"/>
            <person name="Wu L."/>
            <person name="Ma J."/>
        </authorList>
    </citation>
    <scope>NUCLEOTIDE SEQUENCE [LARGE SCALE GENOMIC DNA]</scope>
    <source>
        <strain evidence="9">CGMCC 1.18575</strain>
    </source>
</reference>
<dbReference type="PROSITE" id="PS01037">
    <property type="entry name" value="SBP_BACTERIAL_1"/>
    <property type="match status" value="1"/>
</dbReference>
<gene>
    <name evidence="8" type="ORF">ACFPOF_05485</name>
</gene>
<evidence type="ECO:0000256" key="3">
    <source>
        <dbReference type="ARBA" id="ARBA00022597"/>
    </source>
</evidence>
<evidence type="ECO:0000256" key="2">
    <source>
        <dbReference type="ARBA" id="ARBA00022448"/>
    </source>
</evidence>
<keyword evidence="2 6" id="KW-0813">Transport</keyword>
<dbReference type="PANTHER" id="PTHR30061">
    <property type="entry name" value="MALTOSE-BINDING PERIPLASMIC PROTEIN"/>
    <property type="match status" value="1"/>
</dbReference>
<proteinExistence type="inferred from homology"/>
<dbReference type="PRINTS" id="PR00181">
    <property type="entry name" value="MALTOSEBP"/>
</dbReference>
<keyword evidence="6" id="KW-0449">Lipoprotein</keyword>
<evidence type="ECO:0000256" key="5">
    <source>
        <dbReference type="ARBA" id="ARBA00030303"/>
    </source>
</evidence>
<dbReference type="CDD" id="cd13586">
    <property type="entry name" value="PBP2_Maltose_binding_like"/>
    <property type="match status" value="1"/>
</dbReference>
<dbReference type="InterPro" id="IPR006060">
    <property type="entry name" value="Maltose/Cyclodextrin-bd"/>
</dbReference>
<dbReference type="InterPro" id="IPR006059">
    <property type="entry name" value="SBP"/>
</dbReference>